<keyword evidence="1" id="KW-0472">Membrane</keyword>
<protein>
    <submittedName>
        <fullName evidence="2">Conserved protein</fullName>
    </submittedName>
</protein>
<evidence type="ECO:0000313" key="2">
    <source>
        <dbReference type="EMBL" id="CDM57373.1"/>
    </source>
</evidence>
<dbReference type="Proteomes" id="UP000019443">
    <property type="component" value="Chromosome"/>
</dbReference>
<keyword evidence="3" id="KW-1185">Reference proteome</keyword>
<name>W6RFA2_9HYPH</name>
<dbReference type="AlphaFoldDB" id="W6RFA2"/>
<evidence type="ECO:0000313" key="3">
    <source>
        <dbReference type="Proteomes" id="UP000019443"/>
    </source>
</evidence>
<dbReference type="KEGG" id="rhl:LPU83_1708"/>
<sequence>MPDNETTALHERVVTLEHWRIQLDIANARAEEQRKHLDQRFNDLDKKVDTMSSNLDSKVTKINDSLTWIVRLVLGFVILAVLAIALKSGVTIPGALK</sequence>
<keyword evidence="1" id="KW-1133">Transmembrane helix</keyword>
<dbReference type="EMBL" id="HG916852">
    <property type="protein sequence ID" value="CDM57373.1"/>
    <property type="molecule type" value="Genomic_DNA"/>
</dbReference>
<gene>
    <name evidence="2" type="ORF">LPU83_1708</name>
</gene>
<proteinExistence type="predicted"/>
<reference evidence="2" key="1">
    <citation type="submission" date="2013-11" db="EMBL/GenBank/DDBJ databases">
        <title>Draft genome sequence of the broad-host-range Rhizobium sp. LPU83 strain, a member of the low-genetic diversity Oregon-like Rhizobium sp. group.</title>
        <authorList>
            <person name="Wibberg D."/>
            <person name="Puehler A."/>
            <person name="Schlueter A."/>
        </authorList>
    </citation>
    <scope>NUCLEOTIDE SEQUENCE [LARGE SCALE GENOMIC DNA]</scope>
    <source>
        <strain evidence="2">LPU83</strain>
    </source>
</reference>
<accession>W6RFA2</accession>
<feature type="transmembrane region" description="Helical" evidence="1">
    <location>
        <begin position="68"/>
        <end position="86"/>
    </location>
</feature>
<keyword evidence="1" id="KW-0812">Transmembrane</keyword>
<dbReference type="PATRIC" id="fig|348824.6.peg.1831"/>
<dbReference type="HOGENOM" id="CLU_2344697_0_0_5"/>
<organism evidence="2 3">
    <name type="scientific">Rhizobium favelukesii</name>
    <dbReference type="NCBI Taxonomy" id="348824"/>
    <lineage>
        <taxon>Bacteria</taxon>
        <taxon>Pseudomonadati</taxon>
        <taxon>Pseudomonadota</taxon>
        <taxon>Alphaproteobacteria</taxon>
        <taxon>Hyphomicrobiales</taxon>
        <taxon>Rhizobiaceae</taxon>
        <taxon>Rhizobium/Agrobacterium group</taxon>
        <taxon>Rhizobium</taxon>
    </lineage>
</organism>
<evidence type="ECO:0000256" key="1">
    <source>
        <dbReference type="SAM" id="Phobius"/>
    </source>
</evidence>
<dbReference type="RefSeq" id="WP_051509077.1">
    <property type="nucleotide sequence ID" value="NZ_HG916852.1"/>
</dbReference>